<evidence type="ECO:0000256" key="2">
    <source>
        <dbReference type="ARBA" id="ARBA00019232"/>
    </source>
</evidence>
<evidence type="ECO:0000313" key="5">
    <source>
        <dbReference type="EMBL" id="MCJ2380830.1"/>
    </source>
</evidence>
<dbReference type="InterPro" id="IPR000223">
    <property type="entry name" value="Pept_S26A_signal_pept_1"/>
</dbReference>
<comment type="caution">
    <text evidence="5">The sequence shown here is derived from an EMBL/GenBank/DDBJ whole genome shotgun (WGS) entry which is preliminary data.</text>
</comment>
<organism evidence="5 6">
    <name type="scientific">Parabacteroides faecalis</name>
    <dbReference type="NCBI Taxonomy" id="2924040"/>
    <lineage>
        <taxon>Bacteria</taxon>
        <taxon>Pseudomonadati</taxon>
        <taxon>Bacteroidota</taxon>
        <taxon>Bacteroidia</taxon>
        <taxon>Bacteroidales</taxon>
        <taxon>Tannerellaceae</taxon>
        <taxon>Parabacteroides</taxon>
    </lineage>
</organism>
<dbReference type="EC" id="3.4.21.89" evidence="3"/>
<dbReference type="PRINTS" id="PR00727">
    <property type="entry name" value="LEADERPTASE"/>
</dbReference>
<sequence>MQRKKKNRTYYLKWLAGVLLLAALVMGIRLFLVESLHLSTDSMETSLHQGDFVLLDKTPFGKQPKRNATMMFYSPLRKDTVHPPVFVSRCIALPGDTIRVTHTGYRINGKEYPHSPHAQASYFMANHGKEAFIRLLKKLPERSREWKAVDGGITCVLTSFEAYQIKEELPAYLRSYFRMYSSPDYQFIVPQKDRAYALDSLSLLACREAILNETEGKAVFKDGKLFLDGKQTNFFFFRQNYYWFLSDYRDVAIDSRHLGIIPEDHILGHIFFCWYSSDKNNRFTRVK</sequence>
<evidence type="ECO:0000256" key="3">
    <source>
        <dbReference type="RuleBase" id="RU362042"/>
    </source>
</evidence>
<dbReference type="Pfam" id="PF10502">
    <property type="entry name" value="Peptidase_S26"/>
    <property type="match status" value="2"/>
</dbReference>
<evidence type="ECO:0000259" key="4">
    <source>
        <dbReference type="Pfam" id="PF10502"/>
    </source>
</evidence>
<gene>
    <name evidence="5" type="primary">lepB</name>
    <name evidence="5" type="ORF">MUN53_09430</name>
</gene>
<keyword evidence="3" id="KW-1133">Transmembrane helix</keyword>
<comment type="catalytic activity">
    <reaction evidence="3">
        <text>Cleavage of hydrophobic, N-terminal signal or leader sequences from secreted and periplasmic proteins.</text>
        <dbReference type="EC" id="3.4.21.89"/>
    </reaction>
</comment>
<dbReference type="InterPro" id="IPR019533">
    <property type="entry name" value="Peptidase_S26"/>
</dbReference>
<reference evidence="5 6" key="1">
    <citation type="submission" date="2022-03" db="EMBL/GenBank/DDBJ databases">
        <title>Parabacteroides sp. nov. isolated from swine feces.</title>
        <authorList>
            <person name="Bak J.E."/>
        </authorList>
    </citation>
    <scope>NUCLEOTIDE SEQUENCE [LARGE SCALE GENOMIC DNA]</scope>
    <source>
        <strain evidence="5 6">AGMB00274</strain>
    </source>
</reference>
<keyword evidence="6" id="KW-1185">Reference proteome</keyword>
<name>A0ABT0C1N9_9BACT</name>
<protein>
    <recommendedName>
        <fullName evidence="2 3">Signal peptidase I</fullName>
        <ecNumber evidence="3">3.4.21.89</ecNumber>
    </recommendedName>
</protein>
<dbReference type="EMBL" id="JAKZMM010000021">
    <property type="protein sequence ID" value="MCJ2380830.1"/>
    <property type="molecule type" value="Genomic_DNA"/>
</dbReference>
<proteinExistence type="inferred from homology"/>
<feature type="domain" description="Peptidase S26" evidence="4">
    <location>
        <begin position="13"/>
        <end position="127"/>
    </location>
</feature>
<accession>A0ABT0C1N9</accession>
<dbReference type="CDD" id="cd06530">
    <property type="entry name" value="S26_SPase_I"/>
    <property type="match status" value="1"/>
</dbReference>
<dbReference type="PANTHER" id="PTHR43390">
    <property type="entry name" value="SIGNAL PEPTIDASE I"/>
    <property type="match status" value="1"/>
</dbReference>
<evidence type="ECO:0000313" key="6">
    <source>
        <dbReference type="Proteomes" id="UP001165444"/>
    </source>
</evidence>
<comment type="subcellular location">
    <subcellularLocation>
        <location evidence="3">Membrane</location>
        <topology evidence="3">Single-pass type II membrane protein</topology>
    </subcellularLocation>
</comment>
<dbReference type="PANTHER" id="PTHR43390:SF1">
    <property type="entry name" value="CHLOROPLAST PROCESSING PEPTIDASE"/>
    <property type="match status" value="1"/>
</dbReference>
<dbReference type="Gene3D" id="2.10.109.10">
    <property type="entry name" value="Umud Fragment, subunit A"/>
    <property type="match status" value="1"/>
</dbReference>
<dbReference type="InterPro" id="IPR036286">
    <property type="entry name" value="LexA/Signal_pep-like_sf"/>
</dbReference>
<dbReference type="CDD" id="cd06462">
    <property type="entry name" value="Peptidase_S24_S26"/>
    <property type="match status" value="1"/>
</dbReference>
<keyword evidence="3 5" id="KW-0378">Hydrolase</keyword>
<dbReference type="GO" id="GO:0009003">
    <property type="term" value="F:signal peptidase activity"/>
    <property type="evidence" value="ECO:0007669"/>
    <property type="project" value="UniProtKB-EC"/>
</dbReference>
<dbReference type="NCBIfam" id="TIGR02227">
    <property type="entry name" value="sigpep_I_bact"/>
    <property type="match status" value="1"/>
</dbReference>
<keyword evidence="3" id="KW-0812">Transmembrane</keyword>
<feature type="domain" description="Peptidase S26" evidence="4">
    <location>
        <begin position="233"/>
        <end position="275"/>
    </location>
</feature>
<dbReference type="SUPFAM" id="SSF51306">
    <property type="entry name" value="LexA/Signal peptidase"/>
    <property type="match status" value="1"/>
</dbReference>
<evidence type="ECO:0000256" key="1">
    <source>
        <dbReference type="ARBA" id="ARBA00009370"/>
    </source>
</evidence>
<dbReference type="RefSeq" id="WP_243325077.1">
    <property type="nucleotide sequence ID" value="NZ_JAKZMM010000021.1"/>
</dbReference>
<keyword evidence="3" id="KW-0645">Protease</keyword>
<feature type="transmembrane region" description="Helical" evidence="3">
    <location>
        <begin position="12"/>
        <end position="32"/>
    </location>
</feature>
<keyword evidence="3" id="KW-0472">Membrane</keyword>
<dbReference type="Proteomes" id="UP001165444">
    <property type="component" value="Unassembled WGS sequence"/>
</dbReference>
<comment type="similarity">
    <text evidence="1 3">Belongs to the peptidase S26 family.</text>
</comment>